<name>R4WRI3_RIPPE</name>
<proteinExistence type="evidence at transcript level"/>
<organism evidence="1">
    <name type="scientific">Riptortus pedestris</name>
    <name type="common">Bean bug</name>
    <dbReference type="NCBI Taxonomy" id="329032"/>
    <lineage>
        <taxon>Eukaryota</taxon>
        <taxon>Metazoa</taxon>
        <taxon>Ecdysozoa</taxon>
        <taxon>Arthropoda</taxon>
        <taxon>Hexapoda</taxon>
        <taxon>Insecta</taxon>
        <taxon>Pterygota</taxon>
        <taxon>Neoptera</taxon>
        <taxon>Paraneoptera</taxon>
        <taxon>Hemiptera</taxon>
        <taxon>Heteroptera</taxon>
        <taxon>Panheteroptera</taxon>
        <taxon>Pentatomomorpha</taxon>
        <taxon>Coreoidea</taxon>
        <taxon>Alydidae</taxon>
        <taxon>Riptortus</taxon>
    </lineage>
</organism>
<feature type="non-terminal residue" evidence="1">
    <location>
        <position position="85"/>
    </location>
</feature>
<dbReference type="AlphaFoldDB" id="R4WRI3"/>
<sequence>MGTTIASRDFTISFCYYSIADSREVFYYKQHRNTRSVHLFTNSNSSLSPMKEILLLSSFTHFSNNLYNDMFKPFMPANLKYTILT</sequence>
<reference evidence="1" key="1">
    <citation type="journal article" date="2013" name="PLoS ONE">
        <title>Gene expression in gut symbiotic organ of stinkbug affected by extracellular bacterial symbiont.</title>
        <authorList>
            <person name="Futahashi R."/>
            <person name="Tanaka K."/>
            <person name="Tanahashi M."/>
            <person name="Nikoh N."/>
            <person name="Kikuchi Y."/>
            <person name="Lee B.L."/>
            <person name="Fukatsu T."/>
        </authorList>
    </citation>
    <scope>NUCLEOTIDE SEQUENCE</scope>
    <source>
        <tissue evidence="1">Midgut</tissue>
    </source>
</reference>
<evidence type="ECO:0000313" key="1">
    <source>
        <dbReference type="EMBL" id="BAN21536.1"/>
    </source>
</evidence>
<protein>
    <submittedName>
        <fullName evidence="1">Unkown protein</fullName>
    </submittedName>
</protein>
<dbReference type="EMBL" id="AK418332">
    <property type="protein sequence ID" value="BAN21536.1"/>
    <property type="molecule type" value="mRNA"/>
</dbReference>
<accession>R4WRI3</accession>